<dbReference type="PANTHER" id="PTHR30372">
    <property type="entry name" value="LIPID-A-DISACCHARIDE SYNTHASE"/>
    <property type="match status" value="1"/>
</dbReference>
<evidence type="ECO:0000313" key="12">
    <source>
        <dbReference type="Proteomes" id="UP000178082"/>
    </source>
</evidence>
<keyword evidence="5" id="KW-0441">Lipid A biosynthesis</keyword>
<keyword evidence="4" id="KW-0444">Lipid biosynthesis</keyword>
<evidence type="ECO:0000256" key="8">
    <source>
        <dbReference type="ARBA" id="ARBA00023098"/>
    </source>
</evidence>
<comment type="caution">
    <text evidence="11">The sequence shown here is derived from an EMBL/GenBank/DDBJ whole genome shotgun (WGS) entry which is preliminary data.</text>
</comment>
<evidence type="ECO:0000256" key="6">
    <source>
        <dbReference type="ARBA" id="ARBA00022676"/>
    </source>
</evidence>
<dbReference type="GO" id="GO:0009245">
    <property type="term" value="P:lipid A biosynthetic process"/>
    <property type="evidence" value="ECO:0007669"/>
    <property type="project" value="UniProtKB-UniRule"/>
</dbReference>
<protein>
    <recommendedName>
        <fullName evidence="3 10">Lipid-A-disaccharide synthase</fullName>
        <ecNumber evidence="2 10">2.4.1.182</ecNumber>
    </recommendedName>
</protein>
<evidence type="ECO:0000256" key="5">
    <source>
        <dbReference type="ARBA" id="ARBA00022556"/>
    </source>
</evidence>
<dbReference type="NCBIfam" id="TIGR00215">
    <property type="entry name" value="lpxB"/>
    <property type="match status" value="1"/>
</dbReference>
<sequence>MNPSSKNKTLLIIVGDKSADLYGAKLVHELKKIDSSINIVGTGGEKMREEGVKILYDVKDMSVIGLWEAVSKVSLIRKIKRDILKLLDTNTINAAVLLDFPGFNLHIAAEIRGRNIPVIYYISPQIWAWGSGRIKKIKKRVNKMLVILPFEVDIYRNAGVDVRFIGHPLFDVINADSDKELICSQLGLNPSSPIIGILPGSRNKEVRFLLPSMMDGALLIREKISDAQFILPRAKEVDESYVKKIISGKGVEVKVVDGNSHEVMRVSDISIICSGTATLEAAILGSPMLIVYRLSKITEIIGRRMLKIKQWGLVNIMAGKEIVPELEQEEVNGENLSAYVISVLKSEKKRKSIERKLSEIASSLGGSGASMIAAKEIAEFLN</sequence>
<dbReference type="InterPro" id="IPR003835">
    <property type="entry name" value="Glyco_trans_19"/>
</dbReference>
<proteinExistence type="predicted"/>
<dbReference type="GO" id="GO:0005543">
    <property type="term" value="F:phospholipid binding"/>
    <property type="evidence" value="ECO:0007669"/>
    <property type="project" value="TreeGrafter"/>
</dbReference>
<dbReference type="EMBL" id="MGDI01000011">
    <property type="protein sequence ID" value="OGL54485.1"/>
    <property type="molecule type" value="Genomic_DNA"/>
</dbReference>
<comment type="function">
    <text evidence="1">Condensation of UDP-2,3-diacylglucosamine and 2,3-diacylglucosamine-1-phosphate to form lipid A disaccharide, a precursor of lipid A, a phosphorylated glycolipid that anchors the lipopolysaccharide to the outer membrane of the cell.</text>
</comment>
<evidence type="ECO:0000256" key="4">
    <source>
        <dbReference type="ARBA" id="ARBA00022516"/>
    </source>
</evidence>
<gene>
    <name evidence="11" type="ORF">A3G31_10010</name>
</gene>
<name>A0A1F7SL40_9BACT</name>
<accession>A0A1F7SL40</accession>
<evidence type="ECO:0000256" key="10">
    <source>
        <dbReference type="NCBIfam" id="TIGR00215"/>
    </source>
</evidence>
<keyword evidence="6" id="KW-0328">Glycosyltransferase</keyword>
<dbReference type="AlphaFoldDB" id="A0A1F7SL40"/>
<evidence type="ECO:0000256" key="9">
    <source>
        <dbReference type="ARBA" id="ARBA00048975"/>
    </source>
</evidence>
<evidence type="ECO:0000313" key="11">
    <source>
        <dbReference type="EMBL" id="OGL54485.1"/>
    </source>
</evidence>
<reference evidence="11 12" key="1">
    <citation type="journal article" date="2016" name="Nat. Commun.">
        <title>Thousands of microbial genomes shed light on interconnected biogeochemical processes in an aquifer system.</title>
        <authorList>
            <person name="Anantharaman K."/>
            <person name="Brown C.T."/>
            <person name="Hug L.A."/>
            <person name="Sharon I."/>
            <person name="Castelle C.J."/>
            <person name="Probst A.J."/>
            <person name="Thomas B.C."/>
            <person name="Singh A."/>
            <person name="Wilkins M.J."/>
            <person name="Karaoz U."/>
            <person name="Brodie E.L."/>
            <person name="Williams K.H."/>
            <person name="Hubbard S.S."/>
            <person name="Banfield J.F."/>
        </authorList>
    </citation>
    <scope>NUCLEOTIDE SEQUENCE [LARGE SCALE GENOMIC DNA]</scope>
</reference>
<dbReference type="Proteomes" id="UP000178082">
    <property type="component" value="Unassembled WGS sequence"/>
</dbReference>
<dbReference type="GO" id="GO:0016020">
    <property type="term" value="C:membrane"/>
    <property type="evidence" value="ECO:0007669"/>
    <property type="project" value="GOC"/>
</dbReference>
<dbReference type="STRING" id="1817883.A3G31_10010"/>
<keyword evidence="7" id="KW-0808">Transferase</keyword>
<evidence type="ECO:0000256" key="7">
    <source>
        <dbReference type="ARBA" id="ARBA00022679"/>
    </source>
</evidence>
<comment type="catalytic activity">
    <reaction evidence="9">
        <text>a lipid X + a UDP-2-N,3-O-bis[(3R)-3-hydroxyacyl]-alpha-D-glucosamine = a lipid A disaccharide + UDP + H(+)</text>
        <dbReference type="Rhea" id="RHEA:67828"/>
        <dbReference type="ChEBI" id="CHEBI:15378"/>
        <dbReference type="ChEBI" id="CHEBI:58223"/>
        <dbReference type="ChEBI" id="CHEBI:137748"/>
        <dbReference type="ChEBI" id="CHEBI:176338"/>
        <dbReference type="ChEBI" id="CHEBI:176343"/>
        <dbReference type="EC" id="2.4.1.182"/>
    </reaction>
</comment>
<evidence type="ECO:0000256" key="1">
    <source>
        <dbReference type="ARBA" id="ARBA00002056"/>
    </source>
</evidence>
<dbReference type="PANTHER" id="PTHR30372:SF4">
    <property type="entry name" value="LIPID-A-DISACCHARIDE SYNTHASE, MITOCHONDRIAL-RELATED"/>
    <property type="match status" value="1"/>
</dbReference>
<dbReference type="Gene3D" id="3.40.50.2000">
    <property type="entry name" value="Glycogen Phosphorylase B"/>
    <property type="match status" value="1"/>
</dbReference>
<dbReference type="EC" id="2.4.1.182" evidence="2 10"/>
<organism evidence="11 12">
    <name type="scientific">Candidatus Schekmanbacteria bacterium RIFCSPLOWO2_12_FULL_38_15</name>
    <dbReference type="NCBI Taxonomy" id="1817883"/>
    <lineage>
        <taxon>Bacteria</taxon>
        <taxon>Candidatus Schekmaniibacteriota</taxon>
    </lineage>
</organism>
<dbReference type="SUPFAM" id="SSF53756">
    <property type="entry name" value="UDP-Glycosyltransferase/glycogen phosphorylase"/>
    <property type="match status" value="1"/>
</dbReference>
<keyword evidence="8" id="KW-0443">Lipid metabolism</keyword>
<dbReference type="Pfam" id="PF02684">
    <property type="entry name" value="LpxB"/>
    <property type="match status" value="1"/>
</dbReference>
<dbReference type="GO" id="GO:0008915">
    <property type="term" value="F:lipid-A-disaccharide synthase activity"/>
    <property type="evidence" value="ECO:0007669"/>
    <property type="project" value="UniProtKB-UniRule"/>
</dbReference>
<evidence type="ECO:0000256" key="2">
    <source>
        <dbReference type="ARBA" id="ARBA00012687"/>
    </source>
</evidence>
<evidence type="ECO:0000256" key="3">
    <source>
        <dbReference type="ARBA" id="ARBA00020902"/>
    </source>
</evidence>